<keyword evidence="4" id="KW-0862">Zinc</keyword>
<sequence length="334" mass="36601">MTIPHTPAALFEWESVKRGEAANVMLTFECGERAGEIPLRIVKGKEQGPTLLILAAVHGDEYDGVRTVIELIHSVQPEDIRGTLLMVPIVNMPAYEGISRVTPLDGKNLAREFPGSPEGSYTERLAYYLDQYILAKADFLLDLHSGAMEFSIPVLVGYYHNEEEELGRRSRAAAEAFGMETIWAHPQVGPGRTVSAATERGIPWLYTEASGGRRIKLAEQEQYRRGAYRLMHHMGMLLAPEAWLLQPAPAIKRRLKGDGNFDASLLASVDGFFIPAVELLQIVEEGDAVGSLYGLFGEELEKLHAPSSGIIVGLAEMPYIKKAGIVCSITGVKG</sequence>
<dbReference type="InterPro" id="IPR053138">
    <property type="entry name" value="N-alpha-Ac-DABA_deacetylase"/>
</dbReference>
<protein>
    <recommendedName>
        <fullName evidence="5">Succinylglutamate desuccinylase/Aspartoacylase catalytic domain-containing protein</fullName>
    </recommendedName>
</protein>
<dbReference type="InterPro" id="IPR043795">
    <property type="entry name" value="N-alpha-Ac-DABA-like"/>
</dbReference>
<gene>
    <name evidence="6" type="ORF">PAT3040_01867</name>
</gene>
<dbReference type="Gene3D" id="3.40.630.10">
    <property type="entry name" value="Zn peptidases"/>
    <property type="match status" value="1"/>
</dbReference>
<comment type="caution">
    <text evidence="6">The sequence shown here is derived from an EMBL/GenBank/DDBJ whole genome shotgun (WGS) entry which is preliminary data.</text>
</comment>
<dbReference type="GO" id="GO:0016811">
    <property type="term" value="F:hydrolase activity, acting on carbon-nitrogen (but not peptide) bonds, in linear amides"/>
    <property type="evidence" value="ECO:0007669"/>
    <property type="project" value="InterPro"/>
</dbReference>
<keyword evidence="3" id="KW-0378">Hydrolase</keyword>
<keyword evidence="7" id="KW-1185">Reference proteome</keyword>
<proteinExistence type="predicted"/>
<evidence type="ECO:0000256" key="2">
    <source>
        <dbReference type="ARBA" id="ARBA00022723"/>
    </source>
</evidence>
<keyword evidence="2" id="KW-0479">Metal-binding</keyword>
<dbReference type="AlphaFoldDB" id="A0A2R5ENT6"/>
<dbReference type="InterPro" id="IPR055438">
    <property type="entry name" value="AstE_AspA_cat"/>
</dbReference>
<dbReference type="PANTHER" id="PTHR37326:SF1">
    <property type="entry name" value="BLL3975 PROTEIN"/>
    <property type="match status" value="1"/>
</dbReference>
<evidence type="ECO:0000313" key="6">
    <source>
        <dbReference type="EMBL" id="GBG07319.1"/>
    </source>
</evidence>
<feature type="domain" description="Succinylglutamate desuccinylase/Aspartoacylase catalytic" evidence="5">
    <location>
        <begin position="47"/>
        <end position="233"/>
    </location>
</feature>
<evidence type="ECO:0000256" key="3">
    <source>
        <dbReference type="ARBA" id="ARBA00022801"/>
    </source>
</evidence>
<evidence type="ECO:0000259" key="5">
    <source>
        <dbReference type="Pfam" id="PF24827"/>
    </source>
</evidence>
<dbReference type="Pfam" id="PF24827">
    <property type="entry name" value="AstE_AspA_cat"/>
    <property type="match status" value="1"/>
</dbReference>
<dbReference type="GO" id="GO:0046872">
    <property type="term" value="F:metal ion binding"/>
    <property type="evidence" value="ECO:0007669"/>
    <property type="project" value="UniProtKB-KW"/>
</dbReference>
<dbReference type="Proteomes" id="UP000245202">
    <property type="component" value="Unassembled WGS sequence"/>
</dbReference>
<evidence type="ECO:0000256" key="4">
    <source>
        <dbReference type="ARBA" id="ARBA00022833"/>
    </source>
</evidence>
<reference evidence="6 7" key="1">
    <citation type="submission" date="2017-08" db="EMBL/GenBank/DDBJ databases">
        <title>Substantial Increase in Enzyme Production by Combined Drug-Resistance Mutations in Paenibacillus agaridevorans.</title>
        <authorList>
            <person name="Tanaka Y."/>
            <person name="Funane K."/>
            <person name="Hosaka T."/>
            <person name="Shiwa Y."/>
            <person name="Fujita N."/>
            <person name="Miyazaki T."/>
            <person name="Yoshikawa H."/>
            <person name="Murakami K."/>
            <person name="Kasahara K."/>
            <person name="Inaoka T."/>
            <person name="Hiraga Y."/>
            <person name="Ochi K."/>
        </authorList>
    </citation>
    <scope>NUCLEOTIDE SEQUENCE [LARGE SCALE GENOMIC DNA]</scope>
    <source>
        <strain evidence="6 7">T-3040</strain>
    </source>
</reference>
<dbReference type="GO" id="GO:0016788">
    <property type="term" value="F:hydrolase activity, acting on ester bonds"/>
    <property type="evidence" value="ECO:0007669"/>
    <property type="project" value="InterPro"/>
</dbReference>
<organism evidence="6 7">
    <name type="scientific">Paenibacillus agaridevorans</name>
    <dbReference type="NCBI Taxonomy" id="171404"/>
    <lineage>
        <taxon>Bacteria</taxon>
        <taxon>Bacillati</taxon>
        <taxon>Bacillota</taxon>
        <taxon>Bacilli</taxon>
        <taxon>Bacillales</taxon>
        <taxon>Paenibacillaceae</taxon>
        <taxon>Paenibacillus</taxon>
    </lineage>
</organism>
<dbReference type="RefSeq" id="WP_108992398.1">
    <property type="nucleotide sequence ID" value="NZ_BDQX01000089.1"/>
</dbReference>
<evidence type="ECO:0000256" key="1">
    <source>
        <dbReference type="ARBA" id="ARBA00001947"/>
    </source>
</evidence>
<name>A0A2R5ENT6_9BACL</name>
<comment type="cofactor">
    <cofactor evidence="1">
        <name>Zn(2+)</name>
        <dbReference type="ChEBI" id="CHEBI:29105"/>
    </cofactor>
</comment>
<accession>A0A2R5ENT6</accession>
<evidence type="ECO:0000313" key="7">
    <source>
        <dbReference type="Proteomes" id="UP000245202"/>
    </source>
</evidence>
<dbReference type="EMBL" id="BDQX01000089">
    <property type="protein sequence ID" value="GBG07319.1"/>
    <property type="molecule type" value="Genomic_DNA"/>
</dbReference>
<dbReference type="PANTHER" id="PTHR37326">
    <property type="entry name" value="BLL3975 PROTEIN"/>
    <property type="match status" value="1"/>
</dbReference>
<dbReference type="SUPFAM" id="SSF53187">
    <property type="entry name" value="Zn-dependent exopeptidases"/>
    <property type="match status" value="1"/>
</dbReference>
<dbReference type="PIRSF" id="PIRSF039012">
    <property type="entry name" value="ASP"/>
    <property type="match status" value="1"/>
</dbReference>